<dbReference type="Pfam" id="PF00229">
    <property type="entry name" value="TNF"/>
    <property type="match status" value="1"/>
</dbReference>
<reference evidence="3 4" key="1">
    <citation type="journal article" date="2017" name="Nat. Ecol. Evol.">
        <title>Scallop genome provides insights into evolution of bilaterian karyotype and development.</title>
        <authorList>
            <person name="Wang S."/>
            <person name="Zhang J."/>
            <person name="Jiao W."/>
            <person name="Li J."/>
            <person name="Xun X."/>
            <person name="Sun Y."/>
            <person name="Guo X."/>
            <person name="Huan P."/>
            <person name="Dong B."/>
            <person name="Zhang L."/>
            <person name="Hu X."/>
            <person name="Sun X."/>
            <person name="Wang J."/>
            <person name="Zhao C."/>
            <person name="Wang Y."/>
            <person name="Wang D."/>
            <person name="Huang X."/>
            <person name="Wang R."/>
            <person name="Lv J."/>
            <person name="Li Y."/>
            <person name="Zhang Z."/>
            <person name="Liu B."/>
            <person name="Lu W."/>
            <person name="Hui Y."/>
            <person name="Liang J."/>
            <person name="Zhou Z."/>
            <person name="Hou R."/>
            <person name="Li X."/>
            <person name="Liu Y."/>
            <person name="Li H."/>
            <person name="Ning X."/>
            <person name="Lin Y."/>
            <person name="Zhao L."/>
            <person name="Xing Q."/>
            <person name="Dou J."/>
            <person name="Li Y."/>
            <person name="Mao J."/>
            <person name="Guo H."/>
            <person name="Dou H."/>
            <person name="Li T."/>
            <person name="Mu C."/>
            <person name="Jiang W."/>
            <person name="Fu Q."/>
            <person name="Fu X."/>
            <person name="Miao Y."/>
            <person name="Liu J."/>
            <person name="Yu Q."/>
            <person name="Li R."/>
            <person name="Liao H."/>
            <person name="Li X."/>
            <person name="Kong Y."/>
            <person name="Jiang Z."/>
            <person name="Chourrout D."/>
            <person name="Li R."/>
            <person name="Bao Z."/>
        </authorList>
    </citation>
    <scope>NUCLEOTIDE SEQUENCE [LARGE SCALE GENOMIC DNA]</scope>
    <source>
        <strain evidence="3 4">PY_sf001</strain>
    </source>
</reference>
<dbReference type="EMBL" id="NEDP02005460">
    <property type="protein sequence ID" value="OWF40527.1"/>
    <property type="molecule type" value="Genomic_DNA"/>
</dbReference>
<dbReference type="OrthoDB" id="6159730at2759"/>
<comment type="similarity">
    <text evidence="1">Belongs to the tumor necrosis factor family.</text>
</comment>
<dbReference type="Gene3D" id="2.60.120.40">
    <property type="match status" value="1"/>
</dbReference>
<comment type="caution">
    <text evidence="3">The sequence shown here is derived from an EMBL/GenBank/DDBJ whole genome shotgun (WGS) entry which is preliminary data.</text>
</comment>
<dbReference type="GO" id="GO:0016020">
    <property type="term" value="C:membrane"/>
    <property type="evidence" value="ECO:0007669"/>
    <property type="project" value="InterPro"/>
</dbReference>
<evidence type="ECO:0000313" key="4">
    <source>
        <dbReference type="Proteomes" id="UP000242188"/>
    </source>
</evidence>
<evidence type="ECO:0000313" key="3">
    <source>
        <dbReference type="EMBL" id="OWF40527.1"/>
    </source>
</evidence>
<dbReference type="InterPro" id="IPR006052">
    <property type="entry name" value="TNF_dom"/>
</dbReference>
<dbReference type="Proteomes" id="UP000242188">
    <property type="component" value="Unassembled WGS sequence"/>
</dbReference>
<feature type="domain" description="THD" evidence="2">
    <location>
        <begin position="24"/>
        <end position="142"/>
    </location>
</feature>
<dbReference type="GO" id="GO:0005164">
    <property type="term" value="F:tumor necrosis factor receptor binding"/>
    <property type="evidence" value="ECO:0007669"/>
    <property type="project" value="InterPro"/>
</dbReference>
<accession>A0A210PVK5</accession>
<keyword evidence="4" id="KW-1185">Reference proteome</keyword>
<evidence type="ECO:0000259" key="2">
    <source>
        <dbReference type="Pfam" id="PF00229"/>
    </source>
</evidence>
<sequence>MFCRNGTFWSNHTAQVMKFFVGAEWTKQGDGGIQPALVQSTPGMFTVQSGGLYLIYINVIIRTTEDKHDIEVYSDQTRLLRCRQGLDYVRQTDDRFLYSKTRTCSVMGLFYLEDGAVVTSRVLQARTTLSLGPDSTNFGAIHYNTRPQLRDISFVG</sequence>
<protein>
    <recommendedName>
        <fullName evidence="2">THD domain-containing protein</fullName>
    </recommendedName>
</protein>
<dbReference type="GO" id="GO:0006955">
    <property type="term" value="P:immune response"/>
    <property type="evidence" value="ECO:0007669"/>
    <property type="project" value="InterPro"/>
</dbReference>
<organism evidence="3 4">
    <name type="scientific">Mizuhopecten yessoensis</name>
    <name type="common">Japanese scallop</name>
    <name type="synonym">Patinopecten yessoensis</name>
    <dbReference type="NCBI Taxonomy" id="6573"/>
    <lineage>
        <taxon>Eukaryota</taxon>
        <taxon>Metazoa</taxon>
        <taxon>Spiralia</taxon>
        <taxon>Lophotrochozoa</taxon>
        <taxon>Mollusca</taxon>
        <taxon>Bivalvia</taxon>
        <taxon>Autobranchia</taxon>
        <taxon>Pteriomorphia</taxon>
        <taxon>Pectinida</taxon>
        <taxon>Pectinoidea</taxon>
        <taxon>Pectinidae</taxon>
        <taxon>Mizuhopecten</taxon>
    </lineage>
</organism>
<dbReference type="AlphaFoldDB" id="A0A210PVK5"/>
<proteinExistence type="inferred from homology"/>
<gene>
    <name evidence="3" type="ORF">KP79_PYT19965</name>
</gene>
<name>A0A210PVK5_MIZYE</name>
<dbReference type="SUPFAM" id="SSF49842">
    <property type="entry name" value="TNF-like"/>
    <property type="match status" value="1"/>
</dbReference>
<evidence type="ECO:0000256" key="1">
    <source>
        <dbReference type="ARBA" id="ARBA00008670"/>
    </source>
</evidence>
<dbReference type="InterPro" id="IPR008983">
    <property type="entry name" value="Tumour_necrosis_fac-like_dom"/>
</dbReference>